<evidence type="ECO:0000256" key="1">
    <source>
        <dbReference type="SAM" id="MobiDB-lite"/>
    </source>
</evidence>
<dbReference type="EMBL" id="DS985222">
    <property type="protein sequence ID" value="EEY21014.1"/>
    <property type="molecule type" value="Genomic_DNA"/>
</dbReference>
<proteinExistence type="predicted"/>
<organism evidence="3">
    <name type="scientific">Verticillium alfalfae (strain VaMs.102 / ATCC MYA-4576 / FGSC 10136)</name>
    <name type="common">Verticillium wilt of alfalfa</name>
    <name type="synonym">Verticillium albo-atrum</name>
    <dbReference type="NCBI Taxonomy" id="526221"/>
    <lineage>
        <taxon>Eukaryota</taxon>
        <taxon>Fungi</taxon>
        <taxon>Dikarya</taxon>
        <taxon>Ascomycota</taxon>
        <taxon>Pezizomycotina</taxon>
        <taxon>Sordariomycetes</taxon>
        <taxon>Hypocreomycetidae</taxon>
        <taxon>Glomerellales</taxon>
        <taxon>Plectosphaerellaceae</taxon>
        <taxon>Verticillium</taxon>
    </lineage>
</organism>
<dbReference type="AlphaFoldDB" id="C9SQ89"/>
<reference evidence="3" key="1">
    <citation type="journal article" date="2011" name="PLoS Pathog.">
        <title>Comparative genomics yields insights into niche adaptation of plant vascular wilt pathogens.</title>
        <authorList>
            <person name="Klosterman S.J."/>
            <person name="Subbarao K.V."/>
            <person name="Kang S."/>
            <person name="Veronese P."/>
            <person name="Gold S.E."/>
            <person name="Thomma B.P.H.J."/>
            <person name="Chen Z."/>
            <person name="Henrissat B."/>
            <person name="Lee Y.-H."/>
            <person name="Park J."/>
            <person name="Garcia-Pedrajas M.D."/>
            <person name="Barbara D.J."/>
            <person name="Anchieta A."/>
            <person name="de Jonge R."/>
            <person name="Santhanam P."/>
            <person name="Maruthachalam K."/>
            <person name="Atallah Z."/>
            <person name="Amyotte S.G."/>
            <person name="Paz Z."/>
            <person name="Inderbitzin P."/>
            <person name="Hayes R.J."/>
            <person name="Heiman D.I."/>
            <person name="Young S."/>
            <person name="Zeng Q."/>
            <person name="Engels R."/>
            <person name="Galagan J."/>
            <person name="Cuomo C.A."/>
            <person name="Dobinson K.F."/>
            <person name="Ma L.-J."/>
        </authorList>
    </citation>
    <scope>NUCLEOTIDE SEQUENCE [LARGE SCALE GENOMIC DNA]</scope>
    <source>
        <strain evidence="3">VaMs.102 / ATCC MYA-4576 / FGSC 10136</strain>
    </source>
</reference>
<accession>C9SQ89</accession>
<feature type="compositionally biased region" description="Basic and acidic residues" evidence="1">
    <location>
        <begin position="33"/>
        <end position="50"/>
    </location>
</feature>
<dbReference type="KEGG" id="val:VDBG_07124"/>
<dbReference type="HOGENOM" id="CLU_869315_0_0_1"/>
<sequence>MYAHNFYQGTPFVKQAGSADQTLNPTSLPWPERQGRSKEITKDAAEEESNRYGSVVIRRSSAYTLTKPHDIDEELLADEKSRPTRGYKAVARSWREDHDGPSSSKSVNHVSARGGERILVCRCATVHNDHLRGDTGGRWQAETAEVGTFAHIIAALYLLIHGSTEQEGKVLALLSQTYPSSKPHQSSVGDGRAKPELYTIGSRVMQRCHQLLELYREFNTQLADDSNNVDDPEWLHDAERMSEMLERGNQFGKELVDTMVQPVKQPRLPMIDAENAKDTDLMAIEMFDGAEMLLDDTWGRTVRIHLDAFETLLGKEADHL</sequence>
<protein>
    <submittedName>
        <fullName evidence="2">Predicted protein</fullName>
    </submittedName>
</protein>
<feature type="region of interest" description="Disordered" evidence="1">
    <location>
        <begin position="17"/>
        <end position="51"/>
    </location>
</feature>
<dbReference type="Proteomes" id="UP000008698">
    <property type="component" value="Unassembled WGS sequence"/>
</dbReference>
<gene>
    <name evidence="2" type="ORF">VDBG_07124</name>
</gene>
<dbReference type="OrthoDB" id="4854409at2759"/>
<name>C9SQ89_VERA1</name>
<dbReference type="GeneID" id="9527550"/>
<keyword evidence="3" id="KW-1185">Reference proteome</keyword>
<evidence type="ECO:0000313" key="2">
    <source>
        <dbReference type="EMBL" id="EEY21014.1"/>
    </source>
</evidence>
<dbReference type="eggNOG" id="ENOG502TFKI">
    <property type="taxonomic scope" value="Eukaryota"/>
</dbReference>
<feature type="compositionally biased region" description="Polar residues" evidence="1">
    <location>
        <begin position="18"/>
        <end position="27"/>
    </location>
</feature>
<dbReference type="RefSeq" id="XP_003002553.1">
    <property type="nucleotide sequence ID" value="XM_003002507.1"/>
</dbReference>
<evidence type="ECO:0000313" key="3">
    <source>
        <dbReference type="Proteomes" id="UP000008698"/>
    </source>
</evidence>